<evidence type="ECO:0000256" key="1">
    <source>
        <dbReference type="SAM" id="Phobius"/>
    </source>
</evidence>
<feature type="transmembrane region" description="Helical" evidence="1">
    <location>
        <begin position="128"/>
        <end position="146"/>
    </location>
</feature>
<dbReference type="EMBL" id="NOKQ01000134">
    <property type="protein sequence ID" value="OZS79088.1"/>
    <property type="molecule type" value="Genomic_DNA"/>
</dbReference>
<keyword evidence="1" id="KW-0472">Membrane</keyword>
<feature type="transmembrane region" description="Helical" evidence="1">
    <location>
        <begin position="44"/>
        <end position="68"/>
    </location>
</feature>
<feature type="transmembrane region" description="Helical" evidence="1">
    <location>
        <begin position="6"/>
        <end position="32"/>
    </location>
</feature>
<dbReference type="AlphaFoldDB" id="A0A264W673"/>
<reference evidence="2 3" key="1">
    <citation type="submission" date="2017-07" db="EMBL/GenBank/DDBJ databases">
        <title>Tetzosporium hominis gen.nov. sp.nov.</title>
        <authorList>
            <person name="Tetz G."/>
            <person name="Tetz V."/>
        </authorList>
    </citation>
    <scope>NUCLEOTIDE SEQUENCE [LARGE SCALE GENOMIC DNA]</scope>
    <source>
        <strain evidence="2 3">VT-49</strain>
    </source>
</reference>
<protein>
    <submittedName>
        <fullName evidence="2">Uncharacterized protein</fullName>
    </submittedName>
</protein>
<evidence type="ECO:0000313" key="2">
    <source>
        <dbReference type="EMBL" id="OZS79088.1"/>
    </source>
</evidence>
<feature type="transmembrane region" description="Helical" evidence="1">
    <location>
        <begin position="103"/>
        <end position="122"/>
    </location>
</feature>
<comment type="caution">
    <text evidence="2">The sequence shown here is derived from an EMBL/GenBank/DDBJ whole genome shotgun (WGS) entry which is preliminary data.</text>
</comment>
<dbReference type="OrthoDB" id="2427847at2"/>
<keyword evidence="1" id="KW-1133">Transmembrane helix</keyword>
<sequence length="200" mass="22655">MKITDWYVIVSLTMPSTWVAVLLALILTSLTLLLQFNKQVASHFVDAAIAFILLWKFSVIVTDFYAVVHEPFSLLYFNGGYVGVVIGTLGALISLIRAKVSVSIIQLMAVYSVSYYLFFMVVLNSNPILIELVTLITLVIVFVLLWKKVTVRILPVGLLFFIAFFQPLGVFQTYIVWMFSVLLVLYSYQVFRNKKVGMTS</sequence>
<gene>
    <name evidence="2" type="ORF">CF394_01310</name>
</gene>
<dbReference type="Proteomes" id="UP000217065">
    <property type="component" value="Unassembled WGS sequence"/>
</dbReference>
<keyword evidence="3" id="KW-1185">Reference proteome</keyword>
<proteinExistence type="predicted"/>
<name>A0A264W673_9BACL</name>
<feature type="transmembrane region" description="Helical" evidence="1">
    <location>
        <begin position="153"/>
        <end position="168"/>
    </location>
</feature>
<feature type="transmembrane region" description="Helical" evidence="1">
    <location>
        <begin position="174"/>
        <end position="191"/>
    </location>
</feature>
<keyword evidence="1" id="KW-0812">Transmembrane</keyword>
<feature type="transmembrane region" description="Helical" evidence="1">
    <location>
        <begin position="74"/>
        <end position="96"/>
    </location>
</feature>
<evidence type="ECO:0000313" key="3">
    <source>
        <dbReference type="Proteomes" id="UP000217065"/>
    </source>
</evidence>
<organism evidence="2 3">
    <name type="scientific">Tetzosporium hominis</name>
    <dbReference type="NCBI Taxonomy" id="2020506"/>
    <lineage>
        <taxon>Bacteria</taxon>
        <taxon>Bacillati</taxon>
        <taxon>Bacillota</taxon>
        <taxon>Bacilli</taxon>
        <taxon>Bacillales</taxon>
        <taxon>Caryophanaceae</taxon>
        <taxon>Tetzosporium</taxon>
    </lineage>
</organism>
<accession>A0A264W673</accession>
<dbReference type="RefSeq" id="WP_094941467.1">
    <property type="nucleotide sequence ID" value="NZ_NOKQ01000134.1"/>
</dbReference>